<gene>
    <name evidence="1" type="ORF">PBIL07802_LOCUS13153</name>
</gene>
<protein>
    <submittedName>
        <fullName evidence="1">Uncharacterized protein</fullName>
    </submittedName>
</protein>
<accession>A0A7S3D9V3</accession>
<organism evidence="1">
    <name type="scientific">Palpitomonas bilix</name>
    <dbReference type="NCBI Taxonomy" id="652834"/>
    <lineage>
        <taxon>Eukaryota</taxon>
        <taxon>Eukaryota incertae sedis</taxon>
    </lineage>
</organism>
<name>A0A7S3D9V3_9EUKA</name>
<dbReference type="AlphaFoldDB" id="A0A7S3D9V3"/>
<dbReference type="EMBL" id="HBIB01020293">
    <property type="protein sequence ID" value="CAE0250947.1"/>
    <property type="molecule type" value="Transcribed_RNA"/>
</dbReference>
<proteinExistence type="predicted"/>
<reference evidence="1" key="1">
    <citation type="submission" date="2021-01" db="EMBL/GenBank/DDBJ databases">
        <authorList>
            <person name="Corre E."/>
            <person name="Pelletier E."/>
            <person name="Niang G."/>
            <person name="Scheremetjew M."/>
            <person name="Finn R."/>
            <person name="Kale V."/>
            <person name="Holt S."/>
            <person name="Cochrane G."/>
            <person name="Meng A."/>
            <person name="Brown T."/>
            <person name="Cohen L."/>
        </authorList>
    </citation>
    <scope>NUCLEOTIDE SEQUENCE</scope>
    <source>
        <strain evidence="1">NIES-2562</strain>
    </source>
</reference>
<evidence type="ECO:0000313" key="1">
    <source>
        <dbReference type="EMBL" id="CAE0250947.1"/>
    </source>
</evidence>
<sequence length="179" mass="20647">MGRQLVRKARWEGDERKERGRVLTSCGGRSACARWEGWSEEEREGLYPASHPVGRWLQLCDLLSTFLCYSPRRYPTNPKNTMEQGNLSDKGKKEESFGYDTYVLQNAKVFAAYPRGTAQTLYCCTPLPSTFHHNPHQLLLSFFYGLSSAKFDFWIGFFRDTAGLQYSNLRMDDMLTICD</sequence>